<evidence type="ECO:0000313" key="3">
    <source>
        <dbReference type="Proteomes" id="UP000503447"/>
    </source>
</evidence>
<dbReference type="RefSeq" id="WP_171469119.1">
    <property type="nucleotide sequence ID" value="NZ_CP053452.2"/>
</dbReference>
<reference evidence="3" key="1">
    <citation type="submission" date="2020-05" db="EMBL/GenBank/DDBJ databases">
        <title>Frigoriglobus tundricola gen. nov., sp. nov., a psychrotolerant cellulolytic planctomycete of the family Gemmataceae with two divergent copies of 16S rRNA gene.</title>
        <authorList>
            <person name="Kulichevskaya I.S."/>
            <person name="Ivanova A.A."/>
            <person name="Naumoff D.G."/>
            <person name="Beletsky A.V."/>
            <person name="Rijpstra W.I.C."/>
            <person name="Sinninghe Damste J.S."/>
            <person name="Mardanov A.V."/>
            <person name="Ravin N.V."/>
            <person name="Dedysh S.N."/>
        </authorList>
    </citation>
    <scope>NUCLEOTIDE SEQUENCE [LARGE SCALE GENOMIC DNA]</scope>
    <source>
        <strain evidence="3">PL17</strain>
    </source>
</reference>
<dbReference type="Proteomes" id="UP000503447">
    <property type="component" value="Chromosome"/>
</dbReference>
<accession>A0A6M5YFK3</accession>
<gene>
    <name evidence="2" type="ORF">FTUN_0284</name>
</gene>
<name>A0A6M5YFK3_9BACT</name>
<sequence length="233" mass="22514">MARAMQARIVLGISFFSVLAASGPVRAGLISVVLTAGEGGSTATASSGKFQFTSPSTSALVTVNQMVGIGSVQATTGGGVSFFGPTGVPMLLNVADGSAYLASSGAPSGAVPSTGLASASPQPIAAPAGSALLNVTETANANGTESLAVSVTDQNGNVLGSGKIDVPGTGWWVLGLTPGSASSTPPSTPSSPGSPSNPSPPATNATPEPATLALAVIGLPLAGAVRLFRRKVS</sequence>
<dbReference type="AlphaFoldDB" id="A0A6M5YFK3"/>
<evidence type="ECO:0000313" key="2">
    <source>
        <dbReference type="EMBL" id="QJW92787.1"/>
    </source>
</evidence>
<evidence type="ECO:0000256" key="1">
    <source>
        <dbReference type="SAM" id="MobiDB-lite"/>
    </source>
</evidence>
<organism evidence="2 3">
    <name type="scientific">Frigoriglobus tundricola</name>
    <dbReference type="NCBI Taxonomy" id="2774151"/>
    <lineage>
        <taxon>Bacteria</taxon>
        <taxon>Pseudomonadati</taxon>
        <taxon>Planctomycetota</taxon>
        <taxon>Planctomycetia</taxon>
        <taxon>Gemmatales</taxon>
        <taxon>Gemmataceae</taxon>
        <taxon>Frigoriglobus</taxon>
    </lineage>
</organism>
<dbReference type="EMBL" id="CP053452">
    <property type="protein sequence ID" value="QJW92787.1"/>
    <property type="molecule type" value="Genomic_DNA"/>
</dbReference>
<evidence type="ECO:0008006" key="4">
    <source>
        <dbReference type="Google" id="ProtNLM"/>
    </source>
</evidence>
<proteinExistence type="predicted"/>
<feature type="compositionally biased region" description="Low complexity" evidence="1">
    <location>
        <begin position="177"/>
        <end position="194"/>
    </location>
</feature>
<feature type="region of interest" description="Disordered" evidence="1">
    <location>
        <begin position="176"/>
        <end position="207"/>
    </location>
</feature>
<protein>
    <recommendedName>
        <fullName evidence="4">PEP-CTERM protein-sorting domain-containing protein</fullName>
    </recommendedName>
</protein>
<keyword evidence="3" id="KW-1185">Reference proteome</keyword>
<dbReference type="KEGG" id="ftj:FTUN_0284"/>